<dbReference type="Proteomes" id="UP000756132">
    <property type="component" value="Chromosome 1"/>
</dbReference>
<feature type="region of interest" description="Disordered" evidence="1">
    <location>
        <begin position="459"/>
        <end position="780"/>
    </location>
</feature>
<dbReference type="OMA" id="GHASAWR"/>
<feature type="compositionally biased region" description="Polar residues" evidence="1">
    <location>
        <begin position="663"/>
        <end position="678"/>
    </location>
</feature>
<feature type="compositionally biased region" description="Low complexity" evidence="1">
    <location>
        <begin position="62"/>
        <end position="72"/>
    </location>
</feature>
<feature type="region of interest" description="Disordered" evidence="1">
    <location>
        <begin position="1"/>
        <end position="130"/>
    </location>
</feature>
<evidence type="ECO:0000313" key="3">
    <source>
        <dbReference type="Proteomes" id="UP000756132"/>
    </source>
</evidence>
<evidence type="ECO:0008006" key="4">
    <source>
        <dbReference type="Google" id="ProtNLM"/>
    </source>
</evidence>
<dbReference type="GeneID" id="71981950"/>
<accession>A0A9Q8L5C5</accession>
<gene>
    <name evidence="2" type="ORF">CLAFUR5_02072</name>
</gene>
<organism evidence="2 3">
    <name type="scientific">Passalora fulva</name>
    <name type="common">Tomato leaf mold</name>
    <name type="synonym">Cladosporium fulvum</name>
    <dbReference type="NCBI Taxonomy" id="5499"/>
    <lineage>
        <taxon>Eukaryota</taxon>
        <taxon>Fungi</taxon>
        <taxon>Dikarya</taxon>
        <taxon>Ascomycota</taxon>
        <taxon>Pezizomycotina</taxon>
        <taxon>Dothideomycetes</taxon>
        <taxon>Dothideomycetidae</taxon>
        <taxon>Mycosphaerellales</taxon>
        <taxon>Mycosphaerellaceae</taxon>
        <taxon>Fulvia</taxon>
    </lineage>
</organism>
<feature type="compositionally biased region" description="Polar residues" evidence="1">
    <location>
        <begin position="753"/>
        <end position="767"/>
    </location>
</feature>
<dbReference type="KEGG" id="ffu:CLAFUR5_02072"/>
<dbReference type="OrthoDB" id="5204833at2759"/>
<reference evidence="2" key="2">
    <citation type="journal article" date="2022" name="Microb. Genom.">
        <title>A chromosome-scale genome assembly of the tomato pathogen Cladosporium fulvum reveals a compartmentalized genome architecture and the presence of a dispensable chromosome.</title>
        <authorList>
            <person name="Zaccaron A.Z."/>
            <person name="Chen L.H."/>
            <person name="Samaras A."/>
            <person name="Stergiopoulos I."/>
        </authorList>
    </citation>
    <scope>NUCLEOTIDE SEQUENCE</scope>
    <source>
        <strain evidence="2">Race5_Kim</strain>
    </source>
</reference>
<keyword evidence="3" id="KW-1185">Reference proteome</keyword>
<feature type="compositionally biased region" description="Low complexity" evidence="1">
    <location>
        <begin position="28"/>
        <end position="37"/>
    </location>
</feature>
<feature type="compositionally biased region" description="Low complexity" evidence="1">
    <location>
        <begin position="609"/>
        <end position="622"/>
    </location>
</feature>
<name>A0A9Q8L5C5_PASFU</name>
<sequence length="780" mass="84124">MARRSSARLRDRSTTPKRVSLSHDAPSTTRTPRTVPTKLTSVEENDEMPGAFPRSVSPGLDTTTPTKATPIKPSEKEMHPQLHHQSTAKPRDEARHLGFSSMAPYTEPAKKSKIGNLQGTPTRTRDVEADVKSPSFQFTFRREHSLELSPEAKKLMYEKREEAARIRDQMMADGEHTQSIDAALAARKIAKPTGRYSSAHLKQFEKMDSIANHASSFRAKQMAPPAATPKKDQPVTGASLKRSPSKAGLDQPSSTPSRPNSRDAAKPLPALPGSQLPRSTSVKDLKNASPAKRIKRTDTDDVSTTRPASSHSDKALPSTPQSAKQPGYPDLSHLTTPTQSSLARAASVESTKITKIPAPSFTPAKAPQASVQKPAAQPEQDTEYPSLLARSPSKASLFPRFNAEKHTEKSAQPASPLLLRSPAKQANIPKKANEAAQGQASSSIKAPFLSRSPVKAAVAKNAEPEAATGIEKAPKVPFLARSPSKLPVSNLVSEETETPGKSMSNKLLGRFNLLRQSPMKSILRSPQRLYSDDPAKVAAGTHMATPPKLVMEKGNMESTTTSKRVDFSPSTKARHEKAQSSTPSKTPSPSPQPEHTVQVPVEAEKQLYPDLSASPGLLSPSPQKRRQTSGPQDFTFRAGDQDIVFGRSPNAAPTSGKRPSTIRMVSQDINTSPIATTGSKKRKFEFENKKATTSQDVDMMSEEKENTPVAADEEEHRPAKRVKSGGQDKPVPAPTAASAARRTTLGVKPKGAKTTSSPVKRPSTISQARLAALSQPKKRG</sequence>
<feature type="region of interest" description="Disordered" evidence="1">
    <location>
        <begin position="212"/>
        <end position="447"/>
    </location>
</feature>
<evidence type="ECO:0000313" key="2">
    <source>
        <dbReference type="EMBL" id="UJO11118.1"/>
    </source>
</evidence>
<feature type="compositionally biased region" description="Polar residues" evidence="1">
    <location>
        <begin position="333"/>
        <end position="353"/>
    </location>
</feature>
<proteinExistence type="predicted"/>
<reference evidence="2" key="1">
    <citation type="submission" date="2021-12" db="EMBL/GenBank/DDBJ databases">
        <authorList>
            <person name="Zaccaron A."/>
            <person name="Stergiopoulos I."/>
        </authorList>
    </citation>
    <scope>NUCLEOTIDE SEQUENCE</scope>
    <source>
        <strain evidence="2">Race5_Kim</strain>
    </source>
</reference>
<protein>
    <recommendedName>
        <fullName evidence="4">Erythromycin esterase</fullName>
    </recommendedName>
</protein>
<feature type="compositionally biased region" description="Low complexity" evidence="1">
    <location>
        <begin position="734"/>
        <end position="744"/>
    </location>
</feature>
<dbReference type="AlphaFoldDB" id="A0A9Q8L5C5"/>
<dbReference type="RefSeq" id="XP_047755484.1">
    <property type="nucleotide sequence ID" value="XM_047901220.1"/>
</dbReference>
<evidence type="ECO:0000256" key="1">
    <source>
        <dbReference type="SAM" id="MobiDB-lite"/>
    </source>
</evidence>
<dbReference type="EMBL" id="CP090163">
    <property type="protein sequence ID" value="UJO11118.1"/>
    <property type="molecule type" value="Genomic_DNA"/>
</dbReference>